<reference evidence="3" key="1">
    <citation type="journal article" date="2023" name="Mol. Phylogenet. Evol.">
        <title>Genome-scale phylogeny and comparative genomics of the fungal order Sordariales.</title>
        <authorList>
            <person name="Hensen N."/>
            <person name="Bonometti L."/>
            <person name="Westerberg I."/>
            <person name="Brannstrom I.O."/>
            <person name="Guillou S."/>
            <person name="Cros-Aarteil S."/>
            <person name="Calhoun S."/>
            <person name="Haridas S."/>
            <person name="Kuo A."/>
            <person name="Mondo S."/>
            <person name="Pangilinan J."/>
            <person name="Riley R."/>
            <person name="LaButti K."/>
            <person name="Andreopoulos B."/>
            <person name="Lipzen A."/>
            <person name="Chen C."/>
            <person name="Yan M."/>
            <person name="Daum C."/>
            <person name="Ng V."/>
            <person name="Clum A."/>
            <person name="Steindorff A."/>
            <person name="Ohm R.A."/>
            <person name="Martin F."/>
            <person name="Silar P."/>
            <person name="Natvig D.O."/>
            <person name="Lalanne C."/>
            <person name="Gautier V."/>
            <person name="Ament-Velasquez S.L."/>
            <person name="Kruys A."/>
            <person name="Hutchinson M.I."/>
            <person name="Powell A.J."/>
            <person name="Barry K."/>
            <person name="Miller A.N."/>
            <person name="Grigoriev I.V."/>
            <person name="Debuchy R."/>
            <person name="Gladieux P."/>
            <person name="Hiltunen Thoren M."/>
            <person name="Johannesson H."/>
        </authorList>
    </citation>
    <scope>NUCLEOTIDE SEQUENCE</scope>
    <source>
        <strain evidence="3">PSN309</strain>
    </source>
</reference>
<feature type="region of interest" description="Disordered" evidence="2">
    <location>
        <begin position="1"/>
        <end position="21"/>
    </location>
</feature>
<dbReference type="EMBL" id="MU864456">
    <property type="protein sequence ID" value="KAK4185258.1"/>
    <property type="molecule type" value="Genomic_DNA"/>
</dbReference>
<feature type="coiled-coil region" evidence="1">
    <location>
        <begin position="42"/>
        <end position="126"/>
    </location>
</feature>
<evidence type="ECO:0000256" key="1">
    <source>
        <dbReference type="SAM" id="Coils"/>
    </source>
</evidence>
<feature type="non-terminal residue" evidence="3">
    <location>
        <position position="1"/>
    </location>
</feature>
<keyword evidence="1" id="KW-0175">Coiled coil</keyword>
<name>A0AAN7AFE2_9PEZI</name>
<sequence>LSRSRSQSVPRKGTATRTTMTPAEKVDRFLHSIAQSPTFNAAEELLAENRSLHQRIAALQRTEQTLLKDIHDLTRNLTSSQQRSELRQQQWEDELRSREKFYEARLKELESSIARKDREIKLLHDHNNSISNHVASGVPNEEVSAWFTTRTAAWRSWIEKHVHRDLNRVQSGLHPLQRRELCEGVKHFARLGDDSKLPDALVHGISGIQASHVLLQGMLSNFILSEVFESPFWILDVLAGDKLELESPSVARQNSMSPIGFRIDLAMWNNSSIAPQRSALLAPPSITNFSNGNQNTGKGLSRLVTSMLPPDSTVKGVLGQEFPPRHQMERLYQFLSNIDEGNTHAQQWRAHLVKALADAGLAAADERTKTQNEPTARLLIEYRTQYAARLKDRFLRGAARFLLQNQDAAGIETLERELIHEFDLALRFACQLWS</sequence>
<proteinExistence type="predicted"/>
<organism evidence="3 4">
    <name type="scientific">Podospora australis</name>
    <dbReference type="NCBI Taxonomy" id="1536484"/>
    <lineage>
        <taxon>Eukaryota</taxon>
        <taxon>Fungi</taxon>
        <taxon>Dikarya</taxon>
        <taxon>Ascomycota</taxon>
        <taxon>Pezizomycotina</taxon>
        <taxon>Sordariomycetes</taxon>
        <taxon>Sordariomycetidae</taxon>
        <taxon>Sordariales</taxon>
        <taxon>Podosporaceae</taxon>
        <taxon>Podospora</taxon>
    </lineage>
</organism>
<evidence type="ECO:0000256" key="2">
    <source>
        <dbReference type="SAM" id="MobiDB-lite"/>
    </source>
</evidence>
<reference evidence="3" key="2">
    <citation type="submission" date="2023-05" db="EMBL/GenBank/DDBJ databases">
        <authorList>
            <consortium name="Lawrence Berkeley National Laboratory"/>
            <person name="Steindorff A."/>
            <person name="Hensen N."/>
            <person name="Bonometti L."/>
            <person name="Westerberg I."/>
            <person name="Brannstrom I.O."/>
            <person name="Guillou S."/>
            <person name="Cros-Aarteil S."/>
            <person name="Calhoun S."/>
            <person name="Haridas S."/>
            <person name="Kuo A."/>
            <person name="Mondo S."/>
            <person name="Pangilinan J."/>
            <person name="Riley R."/>
            <person name="Labutti K."/>
            <person name="Andreopoulos B."/>
            <person name="Lipzen A."/>
            <person name="Chen C."/>
            <person name="Yanf M."/>
            <person name="Daum C."/>
            <person name="Ng V."/>
            <person name="Clum A."/>
            <person name="Ohm R."/>
            <person name="Martin F."/>
            <person name="Silar P."/>
            <person name="Natvig D."/>
            <person name="Lalanne C."/>
            <person name="Gautier V."/>
            <person name="Ament-Velasquez S.L."/>
            <person name="Kruys A."/>
            <person name="Hutchinson M.I."/>
            <person name="Powell A.J."/>
            <person name="Barry K."/>
            <person name="Miller A.N."/>
            <person name="Grigoriev I.V."/>
            <person name="Debuchy R."/>
            <person name="Gladieux P."/>
            <person name="Thoren M.H."/>
            <person name="Johannesson H."/>
        </authorList>
    </citation>
    <scope>NUCLEOTIDE SEQUENCE</scope>
    <source>
        <strain evidence="3">PSN309</strain>
    </source>
</reference>
<evidence type="ECO:0000313" key="4">
    <source>
        <dbReference type="Proteomes" id="UP001302126"/>
    </source>
</evidence>
<keyword evidence="4" id="KW-1185">Reference proteome</keyword>
<gene>
    <name evidence="3" type="ORF">QBC35DRAFT_351878</name>
</gene>
<evidence type="ECO:0000313" key="3">
    <source>
        <dbReference type="EMBL" id="KAK4185258.1"/>
    </source>
</evidence>
<comment type="caution">
    <text evidence="3">The sequence shown here is derived from an EMBL/GenBank/DDBJ whole genome shotgun (WGS) entry which is preliminary data.</text>
</comment>
<accession>A0AAN7AFE2</accession>
<feature type="non-terminal residue" evidence="3">
    <location>
        <position position="434"/>
    </location>
</feature>
<protein>
    <submittedName>
        <fullName evidence="3">Uncharacterized protein</fullName>
    </submittedName>
</protein>
<dbReference type="Proteomes" id="UP001302126">
    <property type="component" value="Unassembled WGS sequence"/>
</dbReference>
<dbReference type="AlphaFoldDB" id="A0AAN7AFE2"/>